<feature type="region of interest" description="Disordered" evidence="1">
    <location>
        <begin position="1"/>
        <end position="20"/>
    </location>
</feature>
<dbReference type="EMBL" id="JBHRYC010000034">
    <property type="protein sequence ID" value="MFC3637310.1"/>
    <property type="molecule type" value="Genomic_DNA"/>
</dbReference>
<dbReference type="PANTHER" id="PTHR42850:SF4">
    <property type="entry name" value="ZINC-DEPENDENT ENDOPOLYPHOSPHATASE"/>
    <property type="match status" value="1"/>
</dbReference>
<protein>
    <submittedName>
        <fullName evidence="3">Metallophosphoesterase</fullName>
    </submittedName>
</protein>
<evidence type="ECO:0000256" key="1">
    <source>
        <dbReference type="SAM" id="MobiDB-lite"/>
    </source>
</evidence>
<dbReference type="InterPro" id="IPR004843">
    <property type="entry name" value="Calcineurin-like_PHP"/>
</dbReference>
<evidence type="ECO:0000259" key="2">
    <source>
        <dbReference type="Pfam" id="PF00149"/>
    </source>
</evidence>
<evidence type="ECO:0000313" key="4">
    <source>
        <dbReference type="Proteomes" id="UP001595704"/>
    </source>
</evidence>
<proteinExistence type="predicted"/>
<evidence type="ECO:0000313" key="3">
    <source>
        <dbReference type="EMBL" id="MFC3637310.1"/>
    </source>
</evidence>
<gene>
    <name evidence="3" type="ORF">ACFONL_07925</name>
</gene>
<comment type="caution">
    <text evidence="3">The sequence shown here is derived from an EMBL/GenBank/DDBJ whole genome shotgun (WGS) entry which is preliminary data.</text>
</comment>
<reference evidence="4" key="1">
    <citation type="journal article" date="2019" name="Int. J. Syst. Evol. Microbiol.">
        <title>The Global Catalogue of Microorganisms (GCM) 10K type strain sequencing project: providing services to taxonomists for standard genome sequencing and annotation.</title>
        <authorList>
            <consortium name="The Broad Institute Genomics Platform"/>
            <consortium name="The Broad Institute Genome Sequencing Center for Infectious Disease"/>
            <person name="Wu L."/>
            <person name="Ma J."/>
        </authorList>
    </citation>
    <scope>NUCLEOTIDE SEQUENCE [LARGE SCALE GENOMIC DNA]</scope>
    <source>
        <strain evidence="4">KCTC 42282</strain>
    </source>
</reference>
<dbReference type="InterPro" id="IPR029052">
    <property type="entry name" value="Metallo-depent_PP-like"/>
</dbReference>
<dbReference type="PANTHER" id="PTHR42850">
    <property type="entry name" value="METALLOPHOSPHOESTERASE"/>
    <property type="match status" value="1"/>
</dbReference>
<keyword evidence="4" id="KW-1185">Reference proteome</keyword>
<accession>A0ABV7UFW4</accession>
<dbReference type="Proteomes" id="UP001595704">
    <property type="component" value="Unassembled WGS sequence"/>
</dbReference>
<dbReference type="InterPro" id="IPR050126">
    <property type="entry name" value="Ap4A_hydrolase"/>
</dbReference>
<dbReference type="Pfam" id="PF00149">
    <property type="entry name" value="Metallophos"/>
    <property type="match status" value="1"/>
</dbReference>
<feature type="domain" description="Calcineurin-like phosphoesterase" evidence="2">
    <location>
        <begin position="43"/>
        <end position="245"/>
    </location>
</feature>
<dbReference type="PRINTS" id="PR00114">
    <property type="entry name" value="STPHPHTASE"/>
</dbReference>
<dbReference type="Gene3D" id="3.60.21.10">
    <property type="match status" value="1"/>
</dbReference>
<dbReference type="SUPFAM" id="SSF56300">
    <property type="entry name" value="Metallo-dependent phosphatases"/>
    <property type="match status" value="1"/>
</dbReference>
<sequence>MPPTTITPLPSAGADEQGPKTMHVHTIISTEIPFAAAEGDDLIAIGDVHGHADALMAVINTAMLIPTLPGAVRKFVFLGDLIDRGPHSLRCIDIAAATPNSVALMGNHEQMLRILINEPTTSRGRYSGGLWAMNGGLTVLNELEAIAGAVPPEGEIRAAIGKTRAAWLDGLQSHFISGQIMAVHAGLNPEIPVDKFLDEPWLVEFRALQEHRHWAWIRKPFLDHIPAAGKGHHGFFVVHGHSTPGTDKVPVHQQLQRSRVNLDGGSFSTGKVRMAHITGNTLTVFEAG</sequence>
<organism evidence="3 4">
    <name type="scientific">Camelimonas fluminis</name>
    <dbReference type="NCBI Taxonomy" id="1576911"/>
    <lineage>
        <taxon>Bacteria</taxon>
        <taxon>Pseudomonadati</taxon>
        <taxon>Pseudomonadota</taxon>
        <taxon>Alphaproteobacteria</taxon>
        <taxon>Hyphomicrobiales</taxon>
        <taxon>Chelatococcaceae</taxon>
        <taxon>Camelimonas</taxon>
    </lineage>
</organism>
<name>A0ABV7UFW4_9HYPH</name>
<dbReference type="RefSeq" id="WP_191320754.1">
    <property type="nucleotide sequence ID" value="NZ_BNCG01000024.1"/>
</dbReference>
<dbReference type="InterPro" id="IPR006186">
    <property type="entry name" value="Ser/Thr-sp_prot-phosphatase"/>
</dbReference>